<feature type="compositionally biased region" description="Polar residues" evidence="1">
    <location>
        <begin position="295"/>
        <end position="314"/>
    </location>
</feature>
<protein>
    <submittedName>
        <fullName evidence="2">Uncharacterized protein</fullName>
    </submittedName>
</protein>
<proteinExistence type="predicted"/>
<organism evidence="2 3">
    <name type="scientific">Orchesella dallaii</name>
    <dbReference type="NCBI Taxonomy" id="48710"/>
    <lineage>
        <taxon>Eukaryota</taxon>
        <taxon>Metazoa</taxon>
        <taxon>Ecdysozoa</taxon>
        <taxon>Arthropoda</taxon>
        <taxon>Hexapoda</taxon>
        <taxon>Collembola</taxon>
        <taxon>Entomobryomorpha</taxon>
        <taxon>Entomobryoidea</taxon>
        <taxon>Orchesellidae</taxon>
        <taxon>Orchesellinae</taxon>
        <taxon>Orchesella</taxon>
    </lineage>
</organism>
<evidence type="ECO:0000256" key="1">
    <source>
        <dbReference type="SAM" id="MobiDB-lite"/>
    </source>
</evidence>
<name>A0ABP1PPH3_9HEXA</name>
<keyword evidence="3" id="KW-1185">Reference proteome</keyword>
<accession>A0ABP1PPH3</accession>
<sequence length="328" mass="36677">MHAHPSSIILPSPPPVKKEEIMEELKLSPGQITYASPPAKRPLELDAKDLENQQISFRIPSSSLYNNYPSLHPSIPSSFNHNGNGLLDYQRSRYYRNSEITSSNRLPSSSPAMPALLDKNGKAPFPMPSKSAVLYHQMDDDDEMQICVSPSAGFSISITKHLVSRNVFKDPSSKPAVSNGFQKSEAYQRNHVVIDELQDEFQMPCVKTKSSYFNGKIQHALPVQPSVTCGTVARNDSALAMLKDRARRLRRLHAQFLRRESLALSNGDCGNDDDTDNITKRRMRKLINGRDTLRRNNSVKSASSLVRFTDTSGDPRQGDPRASPRPNF</sequence>
<dbReference type="Proteomes" id="UP001642540">
    <property type="component" value="Unassembled WGS sequence"/>
</dbReference>
<comment type="caution">
    <text evidence="2">The sequence shown here is derived from an EMBL/GenBank/DDBJ whole genome shotgun (WGS) entry which is preliminary data.</text>
</comment>
<dbReference type="EMBL" id="CAXLJM020000007">
    <property type="protein sequence ID" value="CAL8072694.1"/>
    <property type="molecule type" value="Genomic_DNA"/>
</dbReference>
<feature type="region of interest" description="Disordered" evidence="1">
    <location>
        <begin position="295"/>
        <end position="328"/>
    </location>
</feature>
<evidence type="ECO:0000313" key="2">
    <source>
        <dbReference type="EMBL" id="CAL8072694.1"/>
    </source>
</evidence>
<gene>
    <name evidence="2" type="ORF">ODALV1_LOCUS2282</name>
</gene>
<evidence type="ECO:0000313" key="3">
    <source>
        <dbReference type="Proteomes" id="UP001642540"/>
    </source>
</evidence>
<reference evidence="2 3" key="1">
    <citation type="submission" date="2024-08" db="EMBL/GenBank/DDBJ databases">
        <authorList>
            <person name="Cucini C."/>
            <person name="Frati F."/>
        </authorList>
    </citation>
    <scope>NUCLEOTIDE SEQUENCE [LARGE SCALE GENOMIC DNA]</scope>
</reference>